<evidence type="ECO:0000313" key="1">
    <source>
        <dbReference type="EMBL" id="KAF9468669.1"/>
    </source>
</evidence>
<keyword evidence="2" id="KW-1185">Reference proteome</keyword>
<dbReference type="EMBL" id="MU150232">
    <property type="protein sequence ID" value="KAF9468669.1"/>
    <property type="molecule type" value="Genomic_DNA"/>
</dbReference>
<accession>A0A9P6CQ51</accession>
<comment type="caution">
    <text evidence="1">The sequence shown here is derived from an EMBL/GenBank/DDBJ whole genome shotgun (WGS) entry which is preliminary data.</text>
</comment>
<dbReference type="AlphaFoldDB" id="A0A9P6CQ51"/>
<organism evidence="1 2">
    <name type="scientific">Collybia nuda</name>
    <dbReference type="NCBI Taxonomy" id="64659"/>
    <lineage>
        <taxon>Eukaryota</taxon>
        <taxon>Fungi</taxon>
        <taxon>Dikarya</taxon>
        <taxon>Basidiomycota</taxon>
        <taxon>Agaricomycotina</taxon>
        <taxon>Agaricomycetes</taxon>
        <taxon>Agaricomycetidae</taxon>
        <taxon>Agaricales</taxon>
        <taxon>Tricholomatineae</taxon>
        <taxon>Clitocybaceae</taxon>
        <taxon>Collybia</taxon>
    </lineage>
</organism>
<protein>
    <submittedName>
        <fullName evidence="1">Uncharacterized protein</fullName>
    </submittedName>
</protein>
<proteinExistence type="predicted"/>
<evidence type="ECO:0000313" key="2">
    <source>
        <dbReference type="Proteomes" id="UP000807353"/>
    </source>
</evidence>
<sequence length="112" mass="12233">MQNFLPESCFFHVVLLIGPSSTQKPTVSRQLILIGGCALKKLAGNISQIKWSFQIIGGAQVGPNRIRSLLGSLCFPGAHDIGSSWESQSKSSCHQIRMHCVYHNHDTIFGPA</sequence>
<name>A0A9P6CQ51_9AGAR</name>
<reference evidence="1" key="1">
    <citation type="submission" date="2020-11" db="EMBL/GenBank/DDBJ databases">
        <authorList>
            <consortium name="DOE Joint Genome Institute"/>
            <person name="Ahrendt S."/>
            <person name="Riley R."/>
            <person name="Andreopoulos W."/>
            <person name="Labutti K."/>
            <person name="Pangilinan J."/>
            <person name="Ruiz-Duenas F.J."/>
            <person name="Barrasa J.M."/>
            <person name="Sanchez-Garcia M."/>
            <person name="Camarero S."/>
            <person name="Miyauchi S."/>
            <person name="Serrano A."/>
            <person name="Linde D."/>
            <person name="Babiker R."/>
            <person name="Drula E."/>
            <person name="Ayuso-Fernandez I."/>
            <person name="Pacheco R."/>
            <person name="Padilla G."/>
            <person name="Ferreira P."/>
            <person name="Barriuso J."/>
            <person name="Kellner H."/>
            <person name="Castanera R."/>
            <person name="Alfaro M."/>
            <person name="Ramirez L."/>
            <person name="Pisabarro A.G."/>
            <person name="Kuo A."/>
            <person name="Tritt A."/>
            <person name="Lipzen A."/>
            <person name="He G."/>
            <person name="Yan M."/>
            <person name="Ng V."/>
            <person name="Cullen D."/>
            <person name="Martin F."/>
            <person name="Rosso M.-N."/>
            <person name="Henrissat B."/>
            <person name="Hibbett D."/>
            <person name="Martinez A.T."/>
            <person name="Grigoriev I.V."/>
        </authorList>
    </citation>
    <scope>NUCLEOTIDE SEQUENCE</scope>
    <source>
        <strain evidence="1">CBS 247.69</strain>
    </source>
</reference>
<gene>
    <name evidence="1" type="ORF">BDZ94DRAFT_1245971</name>
</gene>
<dbReference type="Proteomes" id="UP000807353">
    <property type="component" value="Unassembled WGS sequence"/>
</dbReference>